<dbReference type="InterPro" id="IPR003760">
    <property type="entry name" value="PnrA-like"/>
</dbReference>
<dbReference type="AlphaFoldDB" id="A0A173RUU6"/>
<evidence type="ECO:0000313" key="3">
    <source>
        <dbReference type="EMBL" id="CUM81349.1"/>
    </source>
</evidence>
<proteinExistence type="predicted"/>
<reference evidence="3 4" key="1">
    <citation type="submission" date="2015-09" db="EMBL/GenBank/DDBJ databases">
        <authorList>
            <consortium name="Pathogen Informatics"/>
        </authorList>
    </citation>
    <scope>NUCLEOTIDE SEQUENCE [LARGE SCALE GENOMIC DNA]</scope>
    <source>
        <strain evidence="3 4">2789STDY5608891</strain>
    </source>
</reference>
<dbReference type="STRING" id="39490.ERS852448_00598"/>
<feature type="domain" description="ABC transporter substrate-binding protein PnrA-like" evidence="2">
    <location>
        <begin position="294"/>
        <end position="477"/>
    </location>
</feature>
<dbReference type="InterPro" id="IPR052910">
    <property type="entry name" value="ABC-Purine-Binding"/>
</dbReference>
<dbReference type="Pfam" id="PF02608">
    <property type="entry name" value="Bmp"/>
    <property type="match status" value="1"/>
</dbReference>
<protein>
    <submittedName>
        <fullName evidence="3">Purine-binding protein BAB2_0673</fullName>
    </submittedName>
</protein>
<accession>A0A173RUU6</accession>
<evidence type="ECO:0000313" key="4">
    <source>
        <dbReference type="Proteomes" id="UP000095492"/>
    </source>
</evidence>
<dbReference type="Proteomes" id="UP000095492">
    <property type="component" value="Unassembled WGS sequence"/>
</dbReference>
<keyword evidence="1" id="KW-0732">Signal</keyword>
<dbReference type="Gene3D" id="3.40.50.2300">
    <property type="match status" value="2"/>
</dbReference>
<name>A0A173RUU6_EUBRA</name>
<dbReference type="RefSeq" id="WP_055289309.1">
    <property type="nucleotide sequence ID" value="NZ_CP173382.1"/>
</dbReference>
<organism evidence="3 4">
    <name type="scientific">Eubacterium ramulus</name>
    <dbReference type="NCBI Taxonomy" id="39490"/>
    <lineage>
        <taxon>Bacteria</taxon>
        <taxon>Bacillati</taxon>
        <taxon>Bacillota</taxon>
        <taxon>Clostridia</taxon>
        <taxon>Eubacteriales</taxon>
        <taxon>Eubacteriaceae</taxon>
        <taxon>Eubacterium</taxon>
    </lineage>
</organism>
<dbReference type="GeneID" id="97392093"/>
<gene>
    <name evidence="3" type="ORF">ERS852448_00598</name>
</gene>
<sequence>MSMEHYRAAQKAGKKDLQTRTSQKLPVEMPALDAILEHVDISGEVPLGLVDIPTELIVGTKTCGRASSFAPNFMPILGENTEFAAKWSSLCDAHLKEGIRDPIVAYEYMNHYYIQEGNKRVSVLKYFDAISIPGYVTRIIPAREDTPESRIYYEFLDFYNATNINYLFFSKEGSYAHLAFHLGHRRYERWSMDDRILFRSCYNRFADAFKELGGDKLNMTTGDALLIYLDLFDYSQLVDETPSAIKENLRKMWAEFELKNAQEKPSVKFDPAPEQKKNILAKFLTASEEENVTHIAFINKKTPETSSWTYAHELGRLYLKDAFHGRVRTKAYDNISDTEDAVAAIEQAIADGNEMIFTTSPEFLSASLRVAVNHPEIKILNCSLNASHKYIRTYYGRMYEAKFLIGVLAGVMTDTNKIGYIADYPIFGMTANINAFALGVKMVNPKAKIYLEWSTLKENEHIDLTAKLYSMGATYISHQDMIIPRKISRQFGLFRVNGETPVNLAFPAWNWGKYYERIIRNVQNGIWNTEEKSDANKALHYWWGMSADVIDVIWSSAVPDETRHLLDTLRNAIRNYDFNPFDGILHAQQGLISKDANHALTPREIISIDWLLDNIIGRIPTANELREDAQNVVRQEGIRKEEPTT</sequence>
<evidence type="ECO:0000259" key="2">
    <source>
        <dbReference type="Pfam" id="PF02608"/>
    </source>
</evidence>
<dbReference type="PANTHER" id="PTHR43208">
    <property type="entry name" value="ABC TRANSPORTER SUBSTRATE-BINDING PROTEIN"/>
    <property type="match status" value="1"/>
</dbReference>
<dbReference type="EMBL" id="CYYA01000003">
    <property type="protein sequence ID" value="CUM81349.1"/>
    <property type="molecule type" value="Genomic_DNA"/>
</dbReference>
<dbReference type="GO" id="GO:0005886">
    <property type="term" value="C:plasma membrane"/>
    <property type="evidence" value="ECO:0007669"/>
    <property type="project" value="InterPro"/>
</dbReference>
<evidence type="ECO:0000256" key="1">
    <source>
        <dbReference type="ARBA" id="ARBA00022729"/>
    </source>
</evidence>
<dbReference type="OrthoDB" id="9769871at2"/>
<dbReference type="PANTHER" id="PTHR43208:SF1">
    <property type="entry name" value="ABC TRANSPORTER SUBSTRATE-BINDING PROTEIN"/>
    <property type="match status" value="1"/>
</dbReference>